<keyword evidence="5" id="KW-1185">Reference proteome</keyword>
<dbReference type="InterPro" id="IPR036236">
    <property type="entry name" value="Znf_C2H2_sf"/>
</dbReference>
<feature type="region of interest" description="Disordered" evidence="2">
    <location>
        <begin position="175"/>
        <end position="210"/>
    </location>
</feature>
<dbReference type="GO" id="GO:0008270">
    <property type="term" value="F:zinc ion binding"/>
    <property type="evidence" value="ECO:0007669"/>
    <property type="project" value="UniProtKB-KW"/>
</dbReference>
<evidence type="ECO:0000259" key="3">
    <source>
        <dbReference type="PROSITE" id="PS50157"/>
    </source>
</evidence>
<dbReference type="InterPro" id="IPR053266">
    <property type="entry name" value="Zinc_finger_protein_7"/>
</dbReference>
<keyword evidence="1" id="KW-0862">Zinc</keyword>
<dbReference type="InterPro" id="IPR013087">
    <property type="entry name" value="Znf_C2H2_type"/>
</dbReference>
<feature type="compositionally biased region" description="Basic and acidic residues" evidence="2">
    <location>
        <begin position="197"/>
        <end position="210"/>
    </location>
</feature>
<accession>A0A7N0R8R6</accession>
<protein>
    <recommendedName>
        <fullName evidence="3">C2H2-type domain-containing protein</fullName>
    </recommendedName>
</protein>
<dbReference type="Proteomes" id="UP000594263">
    <property type="component" value="Unplaced"/>
</dbReference>
<keyword evidence="1" id="KW-0479">Metal-binding</keyword>
<evidence type="ECO:0000313" key="5">
    <source>
        <dbReference type="Proteomes" id="UP000594263"/>
    </source>
</evidence>
<keyword evidence="1" id="KW-0863">Zinc-finger</keyword>
<proteinExistence type="predicted"/>
<feature type="compositionally biased region" description="Polar residues" evidence="2">
    <location>
        <begin position="7"/>
        <end position="18"/>
    </location>
</feature>
<dbReference type="AlphaFoldDB" id="A0A7N0R8R6"/>
<dbReference type="Gene3D" id="3.30.160.60">
    <property type="entry name" value="Classic Zinc Finger"/>
    <property type="match status" value="1"/>
</dbReference>
<feature type="region of interest" description="Disordered" evidence="2">
    <location>
        <begin position="1"/>
        <end position="60"/>
    </location>
</feature>
<evidence type="ECO:0000313" key="4">
    <source>
        <dbReference type="EnsemblPlants" id="Kaladp0001s0233.1.v1.1.CDS.1"/>
    </source>
</evidence>
<feature type="domain" description="C2H2-type" evidence="3">
    <location>
        <begin position="66"/>
        <end position="93"/>
    </location>
</feature>
<dbReference type="SUPFAM" id="SSF57667">
    <property type="entry name" value="beta-beta-alpha zinc fingers"/>
    <property type="match status" value="1"/>
</dbReference>
<evidence type="ECO:0000256" key="1">
    <source>
        <dbReference type="PROSITE-ProRule" id="PRU00042"/>
    </source>
</evidence>
<dbReference type="PANTHER" id="PTHR47593:SF8">
    <property type="entry name" value="OS12G0581900 PROTEIN"/>
    <property type="match status" value="1"/>
</dbReference>
<evidence type="ECO:0000256" key="2">
    <source>
        <dbReference type="SAM" id="MobiDB-lite"/>
    </source>
</evidence>
<dbReference type="Gramene" id="Kaladp0001s0233.1.v1.1">
    <property type="protein sequence ID" value="Kaladp0001s0233.1.v1.1.CDS.1"/>
    <property type="gene ID" value="Kaladp0001s0233.v1.1"/>
</dbReference>
<organism evidence="4 5">
    <name type="scientific">Kalanchoe fedtschenkoi</name>
    <name type="common">Lavender scallops</name>
    <name type="synonym">South American air plant</name>
    <dbReference type="NCBI Taxonomy" id="63787"/>
    <lineage>
        <taxon>Eukaryota</taxon>
        <taxon>Viridiplantae</taxon>
        <taxon>Streptophyta</taxon>
        <taxon>Embryophyta</taxon>
        <taxon>Tracheophyta</taxon>
        <taxon>Spermatophyta</taxon>
        <taxon>Magnoliopsida</taxon>
        <taxon>eudicotyledons</taxon>
        <taxon>Gunneridae</taxon>
        <taxon>Pentapetalae</taxon>
        <taxon>Saxifragales</taxon>
        <taxon>Crassulaceae</taxon>
        <taxon>Kalanchoe</taxon>
    </lineage>
</organism>
<dbReference type="EnsemblPlants" id="Kaladp0001s0233.1.v1.1">
    <property type="protein sequence ID" value="Kaladp0001s0233.1.v1.1.CDS.1"/>
    <property type="gene ID" value="Kaladp0001s0233.v1.1"/>
</dbReference>
<dbReference type="OMA" id="MDSMWPG"/>
<dbReference type="PROSITE" id="PS00028">
    <property type="entry name" value="ZINC_FINGER_C2H2_1"/>
    <property type="match status" value="1"/>
</dbReference>
<name>A0A7N0R8R6_KALFE</name>
<sequence>MMILETNEGTEASATNGGEKSFGGEDGETPEWLNLSLGREESVPASAEDGGSSDGQSTRPVPAKTFSCNFCKRKFYSSQALGGHQNAHKRERSAAKRFLSFQAASSPMVRTLGVSAHSAVQKPAGTGRDNNVLTARLLAMARFAHVSSGMGWTGLTLDEAMNMMWPGSFHFRQRQQELQLQQQQEQDKDQQLQQHLPDQHQQKVDLSLRL</sequence>
<reference evidence="4" key="1">
    <citation type="submission" date="2021-01" db="UniProtKB">
        <authorList>
            <consortium name="EnsemblPlants"/>
        </authorList>
    </citation>
    <scope>IDENTIFICATION</scope>
</reference>
<dbReference type="PANTHER" id="PTHR47593">
    <property type="entry name" value="ZINC FINGER PROTEIN 4-LIKE"/>
    <property type="match status" value="1"/>
</dbReference>
<dbReference type="PROSITE" id="PS50157">
    <property type="entry name" value="ZINC_FINGER_C2H2_2"/>
    <property type="match status" value="1"/>
</dbReference>